<gene>
    <name evidence="1" type="ORF">METZ01_LOCUS127572</name>
</gene>
<protein>
    <recommendedName>
        <fullName evidence="2">DUF4270 domain-containing protein</fullName>
    </recommendedName>
</protein>
<accession>A0A381YCG2</accession>
<dbReference type="PROSITE" id="PS51257">
    <property type="entry name" value="PROKAR_LIPOPROTEIN"/>
    <property type="match status" value="1"/>
</dbReference>
<organism evidence="1">
    <name type="scientific">marine metagenome</name>
    <dbReference type="NCBI Taxonomy" id="408172"/>
    <lineage>
        <taxon>unclassified sequences</taxon>
        <taxon>metagenomes</taxon>
        <taxon>ecological metagenomes</taxon>
    </lineage>
</organism>
<sequence>MNFFLLKNRIIGFCLIGLITFFSCEEAAIPVKDDGIPMKLDTISFPVIKAMSYQVPPEMGRTDLLYFGNKDGYNFSYNLIKLDSSSVTAGTPFSFYNDSLIIVDSLKFSLRFDSDSIENNPEFQLRYFPDGGDSVFNELESNYINFDKSIASTFISTGQLESDTTDTNQTKVFLNFLLDSSIVNAFKDTNITDFNRSFLVELKNEESESFIFHSSDKVGADGPQLKVYYRQFVSDSVVLDTTFRTYAAIEDLSIIIPPPISTDDSSYLSVGTAMGLKSIVLVDMVDWILDPRAIISSAELIFNFALDDTLQNYTVISYPIINEGDFLQFSSFDKDPYDEDFNYYTSTSIVDDKLKINHRKIATEIGHQKYNNYGFKLETSLSNDPFRTML</sequence>
<name>A0A381YCG2_9ZZZZ</name>
<evidence type="ECO:0000313" key="1">
    <source>
        <dbReference type="EMBL" id="SVA74718.1"/>
    </source>
</evidence>
<evidence type="ECO:0008006" key="2">
    <source>
        <dbReference type="Google" id="ProtNLM"/>
    </source>
</evidence>
<feature type="non-terminal residue" evidence="1">
    <location>
        <position position="390"/>
    </location>
</feature>
<proteinExistence type="predicted"/>
<dbReference type="EMBL" id="UINC01017901">
    <property type="protein sequence ID" value="SVA74718.1"/>
    <property type="molecule type" value="Genomic_DNA"/>
</dbReference>
<dbReference type="AlphaFoldDB" id="A0A381YCG2"/>
<reference evidence="1" key="1">
    <citation type="submission" date="2018-05" db="EMBL/GenBank/DDBJ databases">
        <authorList>
            <person name="Lanie J.A."/>
            <person name="Ng W.-L."/>
            <person name="Kazmierczak K.M."/>
            <person name="Andrzejewski T.M."/>
            <person name="Davidsen T.M."/>
            <person name="Wayne K.J."/>
            <person name="Tettelin H."/>
            <person name="Glass J.I."/>
            <person name="Rusch D."/>
            <person name="Podicherti R."/>
            <person name="Tsui H.-C.T."/>
            <person name="Winkler M.E."/>
        </authorList>
    </citation>
    <scope>NUCLEOTIDE SEQUENCE</scope>
</reference>